<organism evidence="2">
    <name type="scientific">freshwater metagenome</name>
    <dbReference type="NCBI Taxonomy" id="449393"/>
    <lineage>
        <taxon>unclassified sequences</taxon>
        <taxon>metagenomes</taxon>
        <taxon>ecological metagenomes</taxon>
    </lineage>
</organism>
<name>A0A6J6H8Y2_9ZZZZ</name>
<evidence type="ECO:0000256" key="1">
    <source>
        <dbReference type="SAM" id="MobiDB-lite"/>
    </source>
</evidence>
<sequence>MNVHAPVAFGTESVGESDVETQDDGVITEPKYIGVLSPVPAPAGSAARVVGSPTAAAAERSFDDVDEQDEAIKANEIPRERTPMNLRERIAYLQLGSGHG</sequence>
<protein>
    <submittedName>
        <fullName evidence="2">Unannotated protein</fullName>
    </submittedName>
</protein>
<feature type="region of interest" description="Disordered" evidence="1">
    <location>
        <begin position="1"/>
        <end position="22"/>
    </location>
</feature>
<reference evidence="2" key="1">
    <citation type="submission" date="2020-05" db="EMBL/GenBank/DDBJ databases">
        <authorList>
            <person name="Chiriac C."/>
            <person name="Salcher M."/>
            <person name="Ghai R."/>
            <person name="Kavagutti S V."/>
        </authorList>
    </citation>
    <scope>NUCLEOTIDE SEQUENCE</scope>
</reference>
<dbReference type="AlphaFoldDB" id="A0A6J6H8Y2"/>
<evidence type="ECO:0000313" key="2">
    <source>
        <dbReference type="EMBL" id="CAB4607775.1"/>
    </source>
</evidence>
<gene>
    <name evidence="2" type="ORF">UFOPK1835_00882</name>
</gene>
<accession>A0A6J6H8Y2</accession>
<proteinExistence type="predicted"/>
<dbReference type="EMBL" id="CAEZUP010000030">
    <property type="protein sequence ID" value="CAB4607775.1"/>
    <property type="molecule type" value="Genomic_DNA"/>
</dbReference>